<dbReference type="PANTHER" id="PTHR46603:SF1">
    <property type="entry name" value="ABSCISSION_NOCUT CHECKPOINT REGULATOR"/>
    <property type="match status" value="1"/>
</dbReference>
<organism evidence="8 9">
    <name type="scientific">Haemonchus contortus</name>
    <name type="common">Barber pole worm</name>
    <dbReference type="NCBI Taxonomy" id="6289"/>
    <lineage>
        <taxon>Eukaryota</taxon>
        <taxon>Metazoa</taxon>
        <taxon>Ecdysozoa</taxon>
        <taxon>Nematoda</taxon>
        <taxon>Chromadorea</taxon>
        <taxon>Rhabditida</taxon>
        <taxon>Rhabditina</taxon>
        <taxon>Rhabditomorpha</taxon>
        <taxon>Strongyloidea</taxon>
        <taxon>Trichostrongylidae</taxon>
        <taxon>Haemonchus</taxon>
    </lineage>
</organism>
<evidence type="ECO:0000256" key="2">
    <source>
        <dbReference type="ARBA" id="ARBA00022771"/>
    </source>
</evidence>
<dbReference type="GO" id="GO:0032154">
    <property type="term" value="C:cleavage furrow"/>
    <property type="evidence" value="ECO:0007669"/>
    <property type="project" value="TreeGrafter"/>
</dbReference>
<evidence type="ECO:0000256" key="3">
    <source>
        <dbReference type="ARBA" id="ARBA00022833"/>
    </source>
</evidence>
<evidence type="ECO:0000256" key="5">
    <source>
        <dbReference type="SAM" id="Coils"/>
    </source>
</evidence>
<dbReference type="PROSITE" id="PS50178">
    <property type="entry name" value="ZF_FYVE"/>
    <property type="match status" value="1"/>
</dbReference>
<dbReference type="InterPro" id="IPR017455">
    <property type="entry name" value="Znf_FYVE-rel"/>
</dbReference>
<dbReference type="GO" id="GO:0005813">
    <property type="term" value="C:centrosome"/>
    <property type="evidence" value="ECO:0007669"/>
    <property type="project" value="TreeGrafter"/>
</dbReference>
<dbReference type="SUPFAM" id="SSF57903">
    <property type="entry name" value="FYVE/PHD zinc finger"/>
    <property type="match status" value="1"/>
</dbReference>
<dbReference type="Proteomes" id="UP000025227">
    <property type="component" value="Unplaced"/>
</dbReference>
<protein>
    <submittedName>
        <fullName evidence="9">FYVE-type domain-containing protein</fullName>
    </submittedName>
</protein>
<dbReference type="GO" id="GO:0032266">
    <property type="term" value="F:phosphatidylinositol-3-phosphate binding"/>
    <property type="evidence" value="ECO:0007669"/>
    <property type="project" value="TreeGrafter"/>
</dbReference>
<feature type="region of interest" description="Disordered" evidence="6">
    <location>
        <begin position="115"/>
        <end position="134"/>
    </location>
</feature>
<evidence type="ECO:0000259" key="7">
    <source>
        <dbReference type="PROSITE" id="PS50178"/>
    </source>
</evidence>
<evidence type="ECO:0000256" key="6">
    <source>
        <dbReference type="SAM" id="MobiDB-lite"/>
    </source>
</evidence>
<keyword evidence="1" id="KW-0479">Metal-binding</keyword>
<evidence type="ECO:0000256" key="4">
    <source>
        <dbReference type="PROSITE-ProRule" id="PRU00091"/>
    </source>
</evidence>
<dbReference type="OrthoDB" id="5407799at2759"/>
<dbReference type="GO" id="GO:0044878">
    <property type="term" value="P:mitotic cytokinesis checkpoint signaling"/>
    <property type="evidence" value="ECO:0007669"/>
    <property type="project" value="TreeGrafter"/>
</dbReference>
<feature type="region of interest" description="Disordered" evidence="6">
    <location>
        <begin position="266"/>
        <end position="302"/>
    </location>
</feature>
<keyword evidence="3" id="KW-0862">Zinc</keyword>
<reference evidence="9" key="1">
    <citation type="submission" date="2020-12" db="UniProtKB">
        <authorList>
            <consortium name="WormBaseParasite"/>
        </authorList>
    </citation>
    <scope>IDENTIFICATION</scope>
    <source>
        <strain evidence="9">MHco3</strain>
    </source>
</reference>
<dbReference type="InterPro" id="IPR000306">
    <property type="entry name" value="Znf_FYVE"/>
</dbReference>
<dbReference type="GO" id="GO:0008270">
    <property type="term" value="F:zinc ion binding"/>
    <property type="evidence" value="ECO:0007669"/>
    <property type="project" value="UniProtKB-KW"/>
</dbReference>
<dbReference type="SMART" id="SM00064">
    <property type="entry name" value="FYVE"/>
    <property type="match status" value="1"/>
</dbReference>
<feature type="compositionally biased region" description="Polar residues" evidence="6">
    <location>
        <begin position="286"/>
        <end position="302"/>
    </location>
</feature>
<dbReference type="AlphaFoldDB" id="A0A7I4Z1A3"/>
<dbReference type="OMA" id="KEIGGFW"/>
<name>A0A7I4Z1A3_HAECO</name>
<feature type="coiled-coil region" evidence="5">
    <location>
        <begin position="307"/>
        <end position="341"/>
    </location>
</feature>
<feature type="domain" description="FYVE-type" evidence="7">
    <location>
        <begin position="39"/>
        <end position="98"/>
    </location>
</feature>
<sequence>MFLNASSPFNAMRESVSNGKTFKLLRRVTIALRFRRHQMPSSACCSNCFTKYSILNPEEGCSNCAFSFCRKCLPHRAIIPKYADKPVTVCSRCFDKLNAQTLRNQQKDGTKITRITIGDPSHTHHSGVASTSSAKWWGDGLPPPSLRTTIGQPQPAPRVLHTKLNDGVAKAPEHRGSDDLELRWKRMREEDVPSKVLTLSEIEERLAALRGCDVELIRRPRCMFETSEKVSPSGNTAEELMKQAKDLAEIEERYDEDKEMERRFKRLKYEDNSQPGEAADGADMDQLTSGASNDPRLSTVSSATAFSEATAKELEEINRLMEEAEKRVKASEADDKHVQQEMKSVLAATRQKSLELEKVNREIGQFWNKQLNKVELSDSEEDNVDDEVVKKIILEAEQTAPDEPELPQGSATATPTTVQSPSSKKAGLFSKIFRR</sequence>
<evidence type="ECO:0000256" key="1">
    <source>
        <dbReference type="ARBA" id="ARBA00022723"/>
    </source>
</evidence>
<feature type="region of interest" description="Disordered" evidence="6">
    <location>
        <begin position="395"/>
        <end position="435"/>
    </location>
</feature>
<dbReference type="WBParaSite" id="HCON_00159360-00001">
    <property type="protein sequence ID" value="HCON_00159360-00001"/>
    <property type="gene ID" value="HCON_00159360"/>
</dbReference>
<dbReference type="GO" id="GO:0030496">
    <property type="term" value="C:midbody"/>
    <property type="evidence" value="ECO:0007669"/>
    <property type="project" value="TreeGrafter"/>
</dbReference>
<evidence type="ECO:0000313" key="8">
    <source>
        <dbReference type="Proteomes" id="UP000025227"/>
    </source>
</evidence>
<dbReference type="GO" id="GO:0009838">
    <property type="term" value="P:abscission"/>
    <property type="evidence" value="ECO:0007669"/>
    <property type="project" value="TreeGrafter"/>
</dbReference>
<keyword evidence="2 4" id="KW-0863">Zinc-finger</keyword>
<proteinExistence type="predicted"/>
<dbReference type="InterPro" id="IPR013083">
    <property type="entry name" value="Znf_RING/FYVE/PHD"/>
</dbReference>
<dbReference type="PANTHER" id="PTHR46603">
    <property type="entry name" value="ABSCISSION/NOCUT CHECKPOINT REGULATOR"/>
    <property type="match status" value="1"/>
</dbReference>
<keyword evidence="8" id="KW-1185">Reference proteome</keyword>
<accession>A0A7I4Z1A3</accession>
<keyword evidence="5" id="KW-0175">Coiled coil</keyword>
<dbReference type="Gene3D" id="3.30.40.10">
    <property type="entry name" value="Zinc/RING finger domain, C3HC4 (zinc finger)"/>
    <property type="match status" value="1"/>
</dbReference>
<dbReference type="Pfam" id="PF01363">
    <property type="entry name" value="FYVE"/>
    <property type="match status" value="1"/>
</dbReference>
<feature type="compositionally biased region" description="Polar residues" evidence="6">
    <location>
        <begin position="409"/>
        <end position="423"/>
    </location>
</feature>
<evidence type="ECO:0000313" key="9">
    <source>
        <dbReference type="WBParaSite" id="HCON_00159360-00001"/>
    </source>
</evidence>
<dbReference type="InterPro" id="IPR011011">
    <property type="entry name" value="Znf_FYVE_PHD"/>
</dbReference>